<dbReference type="Gene3D" id="3.20.20.450">
    <property type="entry name" value="EAL domain"/>
    <property type="match status" value="1"/>
</dbReference>
<accession>A0A926EJ17</accession>
<dbReference type="Pfam" id="PF00563">
    <property type="entry name" value="EAL"/>
    <property type="match status" value="1"/>
</dbReference>
<proteinExistence type="predicted"/>
<dbReference type="PANTHER" id="PTHR33121:SF70">
    <property type="entry name" value="SIGNALING PROTEIN YKOW"/>
    <property type="match status" value="1"/>
</dbReference>
<dbReference type="Proteomes" id="UP000655830">
    <property type="component" value="Unassembled WGS sequence"/>
</dbReference>
<dbReference type="CDD" id="cd01948">
    <property type="entry name" value="EAL"/>
    <property type="match status" value="1"/>
</dbReference>
<dbReference type="InterPro" id="IPR035919">
    <property type="entry name" value="EAL_sf"/>
</dbReference>
<dbReference type="RefSeq" id="WP_249333259.1">
    <property type="nucleotide sequence ID" value="NZ_JACRSY010000022.1"/>
</dbReference>
<dbReference type="PROSITE" id="PS50883">
    <property type="entry name" value="EAL"/>
    <property type="match status" value="1"/>
</dbReference>
<dbReference type="SUPFAM" id="SSF141868">
    <property type="entry name" value="EAL domain-like"/>
    <property type="match status" value="1"/>
</dbReference>
<evidence type="ECO:0000313" key="3">
    <source>
        <dbReference type="Proteomes" id="UP000655830"/>
    </source>
</evidence>
<gene>
    <name evidence="2" type="ORF">H8718_13190</name>
</gene>
<dbReference type="GO" id="GO:0071111">
    <property type="term" value="F:cyclic-guanylate-specific phosphodiesterase activity"/>
    <property type="evidence" value="ECO:0007669"/>
    <property type="project" value="InterPro"/>
</dbReference>
<dbReference type="SMART" id="SM00052">
    <property type="entry name" value="EAL"/>
    <property type="match status" value="1"/>
</dbReference>
<dbReference type="EMBL" id="JACRSY010000022">
    <property type="protein sequence ID" value="MBC8580484.1"/>
    <property type="molecule type" value="Genomic_DNA"/>
</dbReference>
<organism evidence="2 3">
    <name type="scientific">Zhenhengia yiwuensis</name>
    <dbReference type="NCBI Taxonomy" id="2763666"/>
    <lineage>
        <taxon>Bacteria</taxon>
        <taxon>Bacillati</taxon>
        <taxon>Bacillota</taxon>
        <taxon>Clostridia</taxon>
        <taxon>Lachnospirales</taxon>
        <taxon>Lachnospiraceae</taxon>
        <taxon>Zhenhengia</taxon>
    </lineage>
</organism>
<reference evidence="2" key="1">
    <citation type="submission" date="2020-08" db="EMBL/GenBank/DDBJ databases">
        <title>Genome public.</title>
        <authorList>
            <person name="Liu C."/>
            <person name="Sun Q."/>
        </authorList>
    </citation>
    <scope>NUCLEOTIDE SEQUENCE</scope>
    <source>
        <strain evidence="2">NSJ-12</strain>
    </source>
</reference>
<comment type="caution">
    <text evidence="2">The sequence shown here is derived from an EMBL/GenBank/DDBJ whole genome shotgun (WGS) entry which is preliminary data.</text>
</comment>
<evidence type="ECO:0000259" key="1">
    <source>
        <dbReference type="PROSITE" id="PS50883"/>
    </source>
</evidence>
<sequence>MQNYVTREDIIKAFENNEFKVYIQPRYNIYTKEVIGGEALVRWFHRKKGMLSSGLCIQVLEKLGLIEKLDLFIFEEVCKSLTSWEKQGLKRIPISVNLSQMTLKDIKNTMHLKDLLHRHEVPIELIELELTETFMCMNTEAINKLREEGFKILMDDFGKGYSSLVSLKELPIDVIKIDRDFLIDIEKSEKAQAILKTIIDLVEIIKKEVVIEGIETKQQLEFIKSTKCKFAQGFLFNEAMSLEDFKQLIS</sequence>
<keyword evidence="3" id="KW-1185">Reference proteome</keyword>
<dbReference type="PANTHER" id="PTHR33121">
    <property type="entry name" value="CYCLIC DI-GMP PHOSPHODIESTERASE PDEF"/>
    <property type="match status" value="1"/>
</dbReference>
<dbReference type="InterPro" id="IPR001633">
    <property type="entry name" value="EAL_dom"/>
</dbReference>
<feature type="domain" description="EAL" evidence="1">
    <location>
        <begin position="3"/>
        <end position="250"/>
    </location>
</feature>
<dbReference type="InterPro" id="IPR050706">
    <property type="entry name" value="Cyclic-di-GMP_PDE-like"/>
</dbReference>
<evidence type="ECO:0000313" key="2">
    <source>
        <dbReference type="EMBL" id="MBC8580484.1"/>
    </source>
</evidence>
<protein>
    <submittedName>
        <fullName evidence="2">EAL domain-containing protein</fullName>
    </submittedName>
</protein>
<dbReference type="AlphaFoldDB" id="A0A926EJ17"/>
<name>A0A926EJ17_9FIRM</name>